<dbReference type="Pfam" id="PF00005">
    <property type="entry name" value="ABC_tran"/>
    <property type="match status" value="1"/>
</dbReference>
<dbReference type="InterPro" id="IPR017871">
    <property type="entry name" value="ABC_transporter-like_CS"/>
</dbReference>
<dbReference type="Proteomes" id="UP001139263">
    <property type="component" value="Unassembled WGS sequence"/>
</dbReference>
<dbReference type="GO" id="GO:0005524">
    <property type="term" value="F:ATP binding"/>
    <property type="evidence" value="ECO:0007669"/>
    <property type="project" value="UniProtKB-KW"/>
</dbReference>
<dbReference type="PROSITE" id="PS50893">
    <property type="entry name" value="ABC_TRANSPORTER_2"/>
    <property type="match status" value="1"/>
</dbReference>
<sequence length="265" mass="29286">MNQSTAVVKLHNVSVRRLDQLLLDRIDLATNLGEHWALLGANGAGKTTLLQVIMGMLWPTGGDVDVLGHRLGEYDVRELRKEIGFVSNRMDGYLEQSVRAVDIVAAGKYATNGMYATITREDEVRAQTLLQGLAAETIALRAYALLSQGERQKVLIARALMANPKLLIIDEPCTGLDFPSREHVLMALEDLAQATTLQLLYVTHYPDEIFPAITHVAILKQGKLLAAGEKKAVLTDDILSDAYGLPVQLHWQDERPTVRVKRTTP</sequence>
<evidence type="ECO:0000259" key="5">
    <source>
        <dbReference type="PROSITE" id="PS50893"/>
    </source>
</evidence>
<dbReference type="InterPro" id="IPR003593">
    <property type="entry name" value="AAA+_ATPase"/>
</dbReference>
<dbReference type="InterPro" id="IPR003439">
    <property type="entry name" value="ABC_transporter-like_ATP-bd"/>
</dbReference>
<dbReference type="Gene3D" id="3.40.50.300">
    <property type="entry name" value="P-loop containing nucleotide triphosphate hydrolases"/>
    <property type="match status" value="1"/>
</dbReference>
<feature type="domain" description="ABC transporter" evidence="5">
    <location>
        <begin position="8"/>
        <end position="246"/>
    </location>
</feature>
<dbReference type="EC" id="3.6.3.-" evidence="6"/>
<dbReference type="PANTHER" id="PTHR42734:SF6">
    <property type="entry name" value="MOLYBDATE IMPORT ATP-BINDING PROTEIN MOLC"/>
    <property type="match status" value="1"/>
</dbReference>
<evidence type="ECO:0000256" key="1">
    <source>
        <dbReference type="ARBA" id="ARBA00005417"/>
    </source>
</evidence>
<accession>A0A9X2AEH1</accession>
<keyword evidence="7" id="KW-1185">Reference proteome</keyword>
<protein>
    <submittedName>
        <fullName evidence="6">ABC transporter ATP-binding protein YlmA</fullName>
        <ecNumber evidence="6">3.6.3.-</ecNumber>
    </submittedName>
</protein>
<proteinExistence type="inferred from homology"/>
<keyword evidence="2" id="KW-0813">Transport</keyword>
<dbReference type="RefSeq" id="WP_241712921.1">
    <property type="nucleotide sequence ID" value="NZ_JALBUF010000003.1"/>
</dbReference>
<dbReference type="EMBL" id="JALBUF010000003">
    <property type="protein sequence ID" value="MCI0183101.1"/>
    <property type="molecule type" value="Genomic_DNA"/>
</dbReference>
<gene>
    <name evidence="6" type="primary">ylmA</name>
    <name evidence="6" type="ORF">MM817_01371</name>
</gene>
<comment type="similarity">
    <text evidence="1">Belongs to the ABC transporter superfamily.</text>
</comment>
<evidence type="ECO:0000256" key="3">
    <source>
        <dbReference type="ARBA" id="ARBA00022741"/>
    </source>
</evidence>
<evidence type="ECO:0000313" key="6">
    <source>
        <dbReference type="EMBL" id="MCI0183101.1"/>
    </source>
</evidence>
<dbReference type="InterPro" id="IPR050153">
    <property type="entry name" value="Metal_Ion_Import_ABC"/>
</dbReference>
<keyword evidence="3" id="KW-0547">Nucleotide-binding</keyword>
<evidence type="ECO:0000256" key="4">
    <source>
        <dbReference type="ARBA" id="ARBA00022840"/>
    </source>
</evidence>
<keyword evidence="4 6" id="KW-0067">ATP-binding</keyword>
<evidence type="ECO:0000256" key="2">
    <source>
        <dbReference type="ARBA" id="ARBA00022448"/>
    </source>
</evidence>
<dbReference type="GO" id="GO:0016887">
    <property type="term" value="F:ATP hydrolysis activity"/>
    <property type="evidence" value="ECO:0007669"/>
    <property type="project" value="InterPro"/>
</dbReference>
<dbReference type="SUPFAM" id="SSF52540">
    <property type="entry name" value="P-loop containing nucleoside triphosphate hydrolases"/>
    <property type="match status" value="1"/>
</dbReference>
<dbReference type="InterPro" id="IPR027417">
    <property type="entry name" value="P-loop_NTPase"/>
</dbReference>
<dbReference type="PANTHER" id="PTHR42734">
    <property type="entry name" value="METAL TRANSPORT SYSTEM ATP-BINDING PROTEIN TM_0124-RELATED"/>
    <property type="match status" value="1"/>
</dbReference>
<organism evidence="6 7">
    <name type="scientific">Sulfoacidibacillus ferrooxidans</name>
    <dbReference type="NCBI Taxonomy" id="2005001"/>
    <lineage>
        <taxon>Bacteria</taxon>
        <taxon>Bacillati</taxon>
        <taxon>Bacillota</taxon>
        <taxon>Bacilli</taxon>
        <taxon>Bacillales</taxon>
        <taxon>Alicyclobacillaceae</taxon>
        <taxon>Sulfoacidibacillus</taxon>
    </lineage>
</organism>
<evidence type="ECO:0000313" key="7">
    <source>
        <dbReference type="Proteomes" id="UP001139263"/>
    </source>
</evidence>
<dbReference type="CDD" id="cd00267">
    <property type="entry name" value="ABC_ATPase"/>
    <property type="match status" value="1"/>
</dbReference>
<reference evidence="6" key="1">
    <citation type="submission" date="2022-03" db="EMBL/GenBank/DDBJ databases">
        <title>Draft Genome Sequence of Firmicute Strain S0AB, a Heterotrophic Iron/Sulfur-Oxidizing Extreme Acidophile.</title>
        <authorList>
            <person name="Vergara E."/>
            <person name="Pakostova E."/>
            <person name="Johnson D.B."/>
            <person name="Holmes D.S."/>
        </authorList>
    </citation>
    <scope>NUCLEOTIDE SEQUENCE</scope>
    <source>
        <strain evidence="6">S0AB</strain>
    </source>
</reference>
<keyword evidence="6" id="KW-0378">Hydrolase</keyword>
<dbReference type="AlphaFoldDB" id="A0A9X2AEH1"/>
<comment type="caution">
    <text evidence="6">The sequence shown here is derived from an EMBL/GenBank/DDBJ whole genome shotgun (WGS) entry which is preliminary data.</text>
</comment>
<dbReference type="PROSITE" id="PS00211">
    <property type="entry name" value="ABC_TRANSPORTER_1"/>
    <property type="match status" value="1"/>
</dbReference>
<dbReference type="SMART" id="SM00382">
    <property type="entry name" value="AAA"/>
    <property type="match status" value="1"/>
</dbReference>
<name>A0A9X2AEH1_9BACL</name>